<comment type="caution">
    <text evidence="2">The sequence shown here is derived from an EMBL/GenBank/DDBJ whole genome shotgun (WGS) entry which is preliminary data.</text>
</comment>
<dbReference type="AlphaFoldDB" id="X1LRC5"/>
<reference evidence="2" key="1">
    <citation type="journal article" date="2014" name="Front. Microbiol.">
        <title>High frequency of phylogenetically diverse reductive dehalogenase-homologous genes in deep subseafloor sedimentary metagenomes.</title>
        <authorList>
            <person name="Kawai M."/>
            <person name="Futagami T."/>
            <person name="Toyoda A."/>
            <person name="Takaki Y."/>
            <person name="Nishi S."/>
            <person name="Hori S."/>
            <person name="Arai W."/>
            <person name="Tsubouchi T."/>
            <person name="Morono Y."/>
            <person name="Uchiyama I."/>
            <person name="Ito T."/>
            <person name="Fujiyama A."/>
            <person name="Inagaki F."/>
            <person name="Takami H."/>
        </authorList>
    </citation>
    <scope>NUCLEOTIDE SEQUENCE</scope>
    <source>
        <strain evidence="2">Expedition CK06-06</strain>
    </source>
</reference>
<keyword evidence="1" id="KW-1133">Transmembrane helix</keyword>
<sequence length="36" mass="3617">MVSASIIISLLFLAVAVYTSNIGLSGIAVAIVSPIL</sequence>
<feature type="transmembrane region" description="Helical" evidence="1">
    <location>
        <begin position="6"/>
        <end position="32"/>
    </location>
</feature>
<dbReference type="EMBL" id="BARV01012822">
    <property type="protein sequence ID" value="GAI08366.1"/>
    <property type="molecule type" value="Genomic_DNA"/>
</dbReference>
<feature type="non-terminal residue" evidence="2">
    <location>
        <position position="36"/>
    </location>
</feature>
<gene>
    <name evidence="2" type="ORF">S06H3_23546</name>
</gene>
<evidence type="ECO:0000256" key="1">
    <source>
        <dbReference type="SAM" id="Phobius"/>
    </source>
</evidence>
<accession>X1LRC5</accession>
<proteinExistence type="predicted"/>
<organism evidence="2">
    <name type="scientific">marine sediment metagenome</name>
    <dbReference type="NCBI Taxonomy" id="412755"/>
    <lineage>
        <taxon>unclassified sequences</taxon>
        <taxon>metagenomes</taxon>
        <taxon>ecological metagenomes</taxon>
    </lineage>
</organism>
<evidence type="ECO:0000313" key="2">
    <source>
        <dbReference type="EMBL" id="GAI08366.1"/>
    </source>
</evidence>
<keyword evidence="1" id="KW-0812">Transmembrane</keyword>
<name>X1LRC5_9ZZZZ</name>
<keyword evidence="1" id="KW-0472">Membrane</keyword>
<protein>
    <submittedName>
        <fullName evidence="2">Uncharacterized protein</fullName>
    </submittedName>
</protein>